<gene>
    <name evidence="10" type="primary">cydD</name>
    <name evidence="10" type="ORF">EG850_03340</name>
</gene>
<keyword evidence="2 7" id="KW-0812">Transmembrane</keyword>
<dbReference type="InterPro" id="IPR017871">
    <property type="entry name" value="ABC_transporter-like_CS"/>
</dbReference>
<comment type="subcellular location">
    <subcellularLocation>
        <location evidence="1">Cell membrane</location>
        <topology evidence="1">Multi-pass membrane protein</topology>
    </subcellularLocation>
</comment>
<dbReference type="Pfam" id="PF00005">
    <property type="entry name" value="ABC_tran"/>
    <property type="match status" value="1"/>
</dbReference>
<dbReference type="InterPro" id="IPR003439">
    <property type="entry name" value="ABC_transporter-like_ATP-bd"/>
</dbReference>
<evidence type="ECO:0000256" key="2">
    <source>
        <dbReference type="ARBA" id="ARBA00022692"/>
    </source>
</evidence>
<dbReference type="InterPro" id="IPR039421">
    <property type="entry name" value="Type_1_exporter"/>
</dbReference>
<dbReference type="PANTHER" id="PTHR24221:SF590">
    <property type="entry name" value="COMPONENT LINKED WITH THE ASSEMBLY OF CYTOCHROME' TRANSPORT TRANSMEMBRANE ATP-BINDING PROTEIN ABC TRANSPORTER CYDD-RELATED"/>
    <property type="match status" value="1"/>
</dbReference>
<feature type="transmembrane region" description="Helical" evidence="7">
    <location>
        <begin position="52"/>
        <end position="72"/>
    </location>
</feature>
<evidence type="ECO:0000313" key="10">
    <source>
        <dbReference type="EMBL" id="RRJ87900.1"/>
    </source>
</evidence>
<dbReference type="SUPFAM" id="SSF52540">
    <property type="entry name" value="P-loop containing nucleoside triphosphate hydrolases"/>
    <property type="match status" value="1"/>
</dbReference>
<dbReference type="Pfam" id="PF00664">
    <property type="entry name" value="ABC_membrane"/>
    <property type="match status" value="1"/>
</dbReference>
<evidence type="ECO:0000259" key="8">
    <source>
        <dbReference type="PROSITE" id="PS50893"/>
    </source>
</evidence>
<dbReference type="Gene3D" id="3.40.50.300">
    <property type="entry name" value="P-loop containing nucleotide triphosphate hydrolases"/>
    <property type="match status" value="1"/>
</dbReference>
<evidence type="ECO:0000256" key="1">
    <source>
        <dbReference type="ARBA" id="ARBA00004651"/>
    </source>
</evidence>
<dbReference type="EMBL" id="RQVS01000003">
    <property type="protein sequence ID" value="RRJ87900.1"/>
    <property type="molecule type" value="Genomic_DNA"/>
</dbReference>
<keyword evidence="4" id="KW-0067">ATP-binding</keyword>
<keyword evidence="3" id="KW-0547">Nucleotide-binding</keyword>
<dbReference type="GO" id="GO:0005524">
    <property type="term" value="F:ATP binding"/>
    <property type="evidence" value="ECO:0007669"/>
    <property type="project" value="UniProtKB-KW"/>
</dbReference>
<reference evidence="10 11" key="1">
    <citation type="submission" date="2018-11" db="EMBL/GenBank/DDBJ databases">
        <title>YIM 102482-1 draft genome.</title>
        <authorList>
            <person name="Li G."/>
            <person name="Jiang Y."/>
        </authorList>
    </citation>
    <scope>NUCLEOTIDE SEQUENCE [LARGE SCALE GENOMIC DNA]</scope>
    <source>
        <strain evidence="10 11">YIM 102482-1</strain>
    </source>
</reference>
<dbReference type="PROSITE" id="PS00211">
    <property type="entry name" value="ABC_TRANSPORTER_1"/>
    <property type="match status" value="1"/>
</dbReference>
<evidence type="ECO:0000256" key="5">
    <source>
        <dbReference type="ARBA" id="ARBA00022989"/>
    </source>
</evidence>
<evidence type="ECO:0000313" key="11">
    <source>
        <dbReference type="Proteomes" id="UP000274391"/>
    </source>
</evidence>
<dbReference type="PANTHER" id="PTHR24221">
    <property type="entry name" value="ATP-BINDING CASSETTE SUB-FAMILY B"/>
    <property type="match status" value="1"/>
</dbReference>
<sequence length="557" mass="59286">MKPLDPRLLRYARSSRAFLVLGGLIGVVQTFAMIGFAWCISLVIVRAIDGQGAGALAPFLWGALAFIVVRAATQWLTEVAGAQAAARAKMELRAELMRAVAKLRPTRLGGSTTEVTTLATHGLEALDPYFGKYLPQLILTFTAMPLLIGFTFLVDPVSAITEVLTIPVIPLFMILIGWATQRVQRQQFDSLTTLANSFLEIIAGLSTLKVFGRARRQRDRVAAITEDYRRSTMKVLRLSFLSGFALELFASLAVALVAVQIGIRLIDNDMALQAGLMALILAPEVFAPLRQVGAQFHAASEGVTASQRVFVIIERAASVSDAESARPDAETAPRLRTGLELRDVTVAYDGRPVLDALDASFARGQVTAIVAESGAGKSTLLAFIRGELDAADATGIRELDGAELSAAYAHNHLAWMGQSPSLMQGTVRDNVALGRPELSDEAVQDALNLAGLDWLDPARELGVGGEGLSGGQAQRLALARTIARARAIDAALVLADEPTSALDAEREQVIIAALRTLAEEGRAVIVVSHRPAVVDAADRVLEVRTIVSTASVAGGAD</sequence>
<keyword evidence="5 7" id="KW-1133">Transmembrane helix</keyword>
<feature type="transmembrane region" description="Helical" evidence="7">
    <location>
        <begin position="238"/>
        <end position="263"/>
    </location>
</feature>
<evidence type="ECO:0000256" key="3">
    <source>
        <dbReference type="ARBA" id="ARBA00022741"/>
    </source>
</evidence>
<dbReference type="InterPro" id="IPR027417">
    <property type="entry name" value="P-loop_NTPase"/>
</dbReference>
<evidence type="ECO:0000256" key="4">
    <source>
        <dbReference type="ARBA" id="ARBA00022840"/>
    </source>
</evidence>
<dbReference type="Proteomes" id="UP000274391">
    <property type="component" value="Unassembled WGS sequence"/>
</dbReference>
<feature type="domain" description="ABC transporter" evidence="8">
    <location>
        <begin position="339"/>
        <end position="556"/>
    </location>
</feature>
<dbReference type="GO" id="GO:0005886">
    <property type="term" value="C:plasma membrane"/>
    <property type="evidence" value="ECO:0007669"/>
    <property type="project" value="UniProtKB-SubCell"/>
</dbReference>
<dbReference type="RefSeq" id="WP_124969925.1">
    <property type="nucleotide sequence ID" value="NZ_RQVS01000003.1"/>
</dbReference>
<protein>
    <submittedName>
        <fullName evidence="10">Thiol reductant ABC exporter subunit CydD</fullName>
    </submittedName>
</protein>
<proteinExistence type="predicted"/>
<feature type="transmembrane region" description="Helical" evidence="7">
    <location>
        <begin position="160"/>
        <end position="179"/>
    </location>
</feature>
<name>A0A3P3VYW5_9MICO</name>
<dbReference type="GO" id="GO:0042883">
    <property type="term" value="P:cysteine transport"/>
    <property type="evidence" value="ECO:0007669"/>
    <property type="project" value="InterPro"/>
</dbReference>
<dbReference type="InterPro" id="IPR036640">
    <property type="entry name" value="ABC1_TM_sf"/>
</dbReference>
<dbReference type="AlphaFoldDB" id="A0A3P3VYW5"/>
<feature type="domain" description="ABC transmembrane type-1" evidence="9">
    <location>
        <begin position="20"/>
        <end position="301"/>
    </location>
</feature>
<dbReference type="NCBIfam" id="TIGR02857">
    <property type="entry name" value="CydD"/>
    <property type="match status" value="1"/>
</dbReference>
<dbReference type="PROSITE" id="PS50929">
    <property type="entry name" value="ABC_TM1F"/>
    <property type="match status" value="1"/>
</dbReference>
<organism evidence="10 11">
    <name type="scientific">Gulosibacter macacae</name>
    <dbReference type="NCBI Taxonomy" id="2488791"/>
    <lineage>
        <taxon>Bacteria</taxon>
        <taxon>Bacillati</taxon>
        <taxon>Actinomycetota</taxon>
        <taxon>Actinomycetes</taxon>
        <taxon>Micrococcales</taxon>
        <taxon>Microbacteriaceae</taxon>
        <taxon>Gulosibacter</taxon>
    </lineage>
</organism>
<keyword evidence="11" id="KW-1185">Reference proteome</keyword>
<dbReference type="InterPro" id="IPR014216">
    <property type="entry name" value="ABC_transptr_CydD"/>
</dbReference>
<evidence type="ECO:0000256" key="6">
    <source>
        <dbReference type="ARBA" id="ARBA00023136"/>
    </source>
</evidence>
<dbReference type="CDD" id="cd18584">
    <property type="entry name" value="ABC_6TM_AarD_CydD"/>
    <property type="match status" value="1"/>
</dbReference>
<evidence type="ECO:0000259" key="9">
    <source>
        <dbReference type="PROSITE" id="PS50929"/>
    </source>
</evidence>
<dbReference type="GO" id="GO:0016887">
    <property type="term" value="F:ATP hydrolysis activity"/>
    <property type="evidence" value="ECO:0007669"/>
    <property type="project" value="InterPro"/>
</dbReference>
<dbReference type="SMART" id="SM00382">
    <property type="entry name" value="AAA"/>
    <property type="match status" value="1"/>
</dbReference>
<dbReference type="GO" id="GO:0140359">
    <property type="term" value="F:ABC-type transporter activity"/>
    <property type="evidence" value="ECO:0007669"/>
    <property type="project" value="InterPro"/>
</dbReference>
<dbReference type="InterPro" id="IPR011527">
    <property type="entry name" value="ABC1_TM_dom"/>
</dbReference>
<dbReference type="InterPro" id="IPR003593">
    <property type="entry name" value="AAA+_ATPase"/>
</dbReference>
<dbReference type="Gene3D" id="1.20.1560.10">
    <property type="entry name" value="ABC transporter type 1, transmembrane domain"/>
    <property type="match status" value="1"/>
</dbReference>
<feature type="transmembrane region" description="Helical" evidence="7">
    <location>
        <begin position="133"/>
        <end position="153"/>
    </location>
</feature>
<evidence type="ECO:0000256" key="7">
    <source>
        <dbReference type="SAM" id="Phobius"/>
    </source>
</evidence>
<comment type="caution">
    <text evidence="10">The sequence shown here is derived from an EMBL/GenBank/DDBJ whole genome shotgun (WGS) entry which is preliminary data.</text>
</comment>
<feature type="transmembrane region" description="Helical" evidence="7">
    <location>
        <begin position="20"/>
        <end position="45"/>
    </location>
</feature>
<accession>A0A3P3VYW5</accession>
<keyword evidence="6 7" id="KW-0472">Membrane</keyword>
<dbReference type="SUPFAM" id="SSF90123">
    <property type="entry name" value="ABC transporter transmembrane region"/>
    <property type="match status" value="1"/>
</dbReference>
<dbReference type="OrthoDB" id="9806127at2"/>
<dbReference type="PROSITE" id="PS50893">
    <property type="entry name" value="ABC_TRANSPORTER_2"/>
    <property type="match status" value="1"/>
</dbReference>